<dbReference type="AlphaFoldDB" id="A1S3F5"/>
<keyword evidence="1" id="KW-0812">Transmembrane</keyword>
<dbReference type="STRING" id="326297.Sama_0703"/>
<protein>
    <recommendedName>
        <fullName evidence="4">TadE-like protein</fullName>
    </recommendedName>
</protein>
<keyword evidence="3" id="KW-1185">Reference proteome</keyword>
<dbReference type="RefSeq" id="WP_011758821.1">
    <property type="nucleotide sequence ID" value="NC_008700.1"/>
</dbReference>
<evidence type="ECO:0000256" key="1">
    <source>
        <dbReference type="SAM" id="Phobius"/>
    </source>
</evidence>
<dbReference type="OrthoDB" id="6839462at2"/>
<gene>
    <name evidence="2" type="ordered locus">Sama_0703</name>
</gene>
<reference evidence="2 3" key="1">
    <citation type="submission" date="2006-12" db="EMBL/GenBank/DDBJ databases">
        <title>Complete sequence of Shewanella amazonensis SB2B.</title>
        <authorList>
            <consortium name="US DOE Joint Genome Institute"/>
            <person name="Copeland A."/>
            <person name="Lucas S."/>
            <person name="Lapidus A."/>
            <person name="Barry K."/>
            <person name="Detter J.C."/>
            <person name="Glavina del Rio T."/>
            <person name="Hammon N."/>
            <person name="Israni S."/>
            <person name="Dalin E."/>
            <person name="Tice H."/>
            <person name="Pitluck S."/>
            <person name="Munk A.C."/>
            <person name="Brettin T."/>
            <person name="Bruce D."/>
            <person name="Han C."/>
            <person name="Tapia R."/>
            <person name="Gilna P."/>
            <person name="Schmutz J."/>
            <person name="Larimer F."/>
            <person name="Land M."/>
            <person name="Hauser L."/>
            <person name="Kyrpides N."/>
            <person name="Mikhailova N."/>
            <person name="Fredrickson J."/>
            <person name="Richardson P."/>
        </authorList>
    </citation>
    <scope>NUCLEOTIDE SEQUENCE [LARGE SCALE GENOMIC DNA]</scope>
    <source>
        <strain evidence="3">ATCC BAA-1098 / SB2B</strain>
    </source>
</reference>
<proteinExistence type="predicted"/>
<keyword evidence="1" id="KW-0472">Membrane</keyword>
<dbReference type="EMBL" id="CP000507">
    <property type="protein sequence ID" value="ABL98911.1"/>
    <property type="molecule type" value="Genomic_DNA"/>
</dbReference>
<evidence type="ECO:0000313" key="3">
    <source>
        <dbReference type="Proteomes" id="UP000009175"/>
    </source>
</evidence>
<accession>A1S3F5</accession>
<dbReference type="KEGG" id="saz:Sama_0703"/>
<dbReference type="eggNOG" id="ENOG5033AQK">
    <property type="taxonomic scope" value="Bacteria"/>
</dbReference>
<evidence type="ECO:0000313" key="2">
    <source>
        <dbReference type="EMBL" id="ABL98911.1"/>
    </source>
</evidence>
<feature type="transmembrane region" description="Helical" evidence="1">
    <location>
        <begin position="12"/>
        <end position="30"/>
    </location>
</feature>
<name>A1S3F5_SHEAM</name>
<keyword evidence="1" id="KW-1133">Transmembrane helix</keyword>
<sequence>MKHQKGQALVESAIAMAFIIIPVLLLLPFLHKISEVKHRNTQAAQYAAWERTVWRVDRPREFPGGQFHYASKTEANLNAELPWRFYQQNGQAVRSNYTEEWSWQEKSHSLLKHTLSPDEPQSLLLKSASETPEDNKGADRLAASVSGRKAPGLWETSVGTARNLLSYTGFALDRNRFYVANVGTDLEKFRVFPLKGADGDPMEALDLKIESKSALLTHAWNAGGPAHAKRQTERLVLTKYADIKPVTLLQSVLGLIPFGREIKPNSLRFGHTDVEALPANRLCNYGSANCGDGGK</sequence>
<evidence type="ECO:0008006" key="4">
    <source>
        <dbReference type="Google" id="ProtNLM"/>
    </source>
</evidence>
<organism evidence="2 3">
    <name type="scientific">Shewanella amazonensis (strain ATCC BAA-1098 / SB2B)</name>
    <dbReference type="NCBI Taxonomy" id="326297"/>
    <lineage>
        <taxon>Bacteria</taxon>
        <taxon>Pseudomonadati</taxon>
        <taxon>Pseudomonadota</taxon>
        <taxon>Gammaproteobacteria</taxon>
        <taxon>Alteromonadales</taxon>
        <taxon>Shewanellaceae</taxon>
        <taxon>Shewanella</taxon>
    </lineage>
</organism>
<dbReference type="HOGENOM" id="CLU_082350_0_0_6"/>
<dbReference type="Proteomes" id="UP000009175">
    <property type="component" value="Chromosome"/>
</dbReference>